<feature type="compositionally biased region" description="Polar residues" evidence="1">
    <location>
        <begin position="106"/>
        <end position="120"/>
    </location>
</feature>
<sequence length="120" mass="13225">MKKSKPLQSHEYIQEKPVIHIGTGRRLPPIPIPSTRILSSSHTVSPTVSSRATKSMNNSVNSEHHFAFQNIQLTQGGTRSYDDNLPVGSLIVHSDSRKLPSYGTKMDQSQSHNTTPHIAA</sequence>
<evidence type="ECO:0000313" key="3">
    <source>
        <dbReference type="WBParaSite" id="EEL_0000027301-mRNA-1"/>
    </source>
</evidence>
<dbReference type="AlphaFoldDB" id="A0A0R3RFW8"/>
<name>A0A0R3RFW8_9BILA</name>
<feature type="region of interest" description="Disordered" evidence="1">
    <location>
        <begin position="24"/>
        <end position="57"/>
    </location>
</feature>
<evidence type="ECO:0000256" key="1">
    <source>
        <dbReference type="SAM" id="MobiDB-lite"/>
    </source>
</evidence>
<organism evidence="2 3">
    <name type="scientific">Elaeophora elaphi</name>
    <dbReference type="NCBI Taxonomy" id="1147741"/>
    <lineage>
        <taxon>Eukaryota</taxon>
        <taxon>Metazoa</taxon>
        <taxon>Ecdysozoa</taxon>
        <taxon>Nematoda</taxon>
        <taxon>Chromadorea</taxon>
        <taxon>Rhabditida</taxon>
        <taxon>Spirurina</taxon>
        <taxon>Spiruromorpha</taxon>
        <taxon>Filarioidea</taxon>
        <taxon>Onchocercidae</taxon>
        <taxon>Elaeophora</taxon>
    </lineage>
</organism>
<proteinExistence type="predicted"/>
<feature type="compositionally biased region" description="Low complexity" evidence="1">
    <location>
        <begin position="39"/>
        <end position="50"/>
    </location>
</feature>
<evidence type="ECO:0000313" key="2">
    <source>
        <dbReference type="Proteomes" id="UP000050640"/>
    </source>
</evidence>
<protein>
    <submittedName>
        <fullName evidence="3">Ovule protein</fullName>
    </submittedName>
</protein>
<dbReference type="WBParaSite" id="EEL_0000027301-mRNA-1">
    <property type="protein sequence ID" value="EEL_0000027301-mRNA-1"/>
    <property type="gene ID" value="EEL_0000027301"/>
</dbReference>
<feature type="region of interest" description="Disordered" evidence="1">
    <location>
        <begin position="92"/>
        <end position="120"/>
    </location>
</feature>
<accession>A0A0R3RFW8</accession>
<reference evidence="3" key="1">
    <citation type="submission" date="2017-02" db="UniProtKB">
        <authorList>
            <consortium name="WormBaseParasite"/>
        </authorList>
    </citation>
    <scope>IDENTIFICATION</scope>
</reference>
<dbReference type="Proteomes" id="UP000050640">
    <property type="component" value="Unplaced"/>
</dbReference>
<keyword evidence="2" id="KW-1185">Reference proteome</keyword>